<dbReference type="SUPFAM" id="SSF103473">
    <property type="entry name" value="MFS general substrate transporter"/>
    <property type="match status" value="1"/>
</dbReference>
<dbReference type="Proteomes" id="UP000216311">
    <property type="component" value="Unassembled WGS sequence"/>
</dbReference>
<feature type="transmembrane region" description="Helical" evidence="7">
    <location>
        <begin position="153"/>
        <end position="173"/>
    </location>
</feature>
<feature type="transmembrane region" description="Helical" evidence="7">
    <location>
        <begin position="316"/>
        <end position="337"/>
    </location>
</feature>
<dbReference type="GO" id="GO:0005886">
    <property type="term" value="C:plasma membrane"/>
    <property type="evidence" value="ECO:0007669"/>
    <property type="project" value="UniProtKB-SubCell"/>
</dbReference>
<feature type="transmembrane region" description="Helical" evidence="7">
    <location>
        <begin position="71"/>
        <end position="88"/>
    </location>
</feature>
<dbReference type="InterPro" id="IPR036259">
    <property type="entry name" value="MFS_trans_sf"/>
</dbReference>
<keyword evidence="3" id="KW-1003">Cell membrane</keyword>
<keyword evidence="10" id="KW-1185">Reference proteome</keyword>
<feature type="transmembrane region" description="Helical" evidence="7">
    <location>
        <begin position="349"/>
        <end position="368"/>
    </location>
</feature>
<evidence type="ECO:0000256" key="4">
    <source>
        <dbReference type="ARBA" id="ARBA00022692"/>
    </source>
</evidence>
<keyword evidence="2" id="KW-0813">Transport</keyword>
<feature type="domain" description="Major facilitator superfamily (MFS) profile" evidence="8">
    <location>
        <begin position="56"/>
        <end position="468"/>
    </location>
</feature>
<feature type="transmembrane region" description="Helical" evidence="7">
    <location>
        <begin position="445"/>
        <end position="466"/>
    </location>
</feature>
<evidence type="ECO:0000256" key="3">
    <source>
        <dbReference type="ARBA" id="ARBA00022475"/>
    </source>
</evidence>
<reference evidence="9 10" key="1">
    <citation type="submission" date="2017-07" db="EMBL/GenBank/DDBJ databases">
        <title>Draft whole genome sequences of clinical Proprionibacteriaceae strains.</title>
        <authorList>
            <person name="Bernier A.-M."/>
            <person name="Bernard K."/>
            <person name="Domingo M.-C."/>
        </authorList>
    </citation>
    <scope>NUCLEOTIDE SEQUENCE [LARGE SCALE GENOMIC DNA]</scope>
    <source>
        <strain evidence="9 10">NML 130396</strain>
    </source>
</reference>
<gene>
    <name evidence="9" type="ORF">CGZ93_01140</name>
</gene>
<dbReference type="OrthoDB" id="9066401at2"/>
<proteinExistence type="predicted"/>
<dbReference type="Gene3D" id="1.20.1250.20">
    <property type="entry name" value="MFS general substrate transporter like domains"/>
    <property type="match status" value="2"/>
</dbReference>
<dbReference type="EMBL" id="NMVQ01000001">
    <property type="protein sequence ID" value="OYO25095.1"/>
    <property type="molecule type" value="Genomic_DNA"/>
</dbReference>
<evidence type="ECO:0000256" key="5">
    <source>
        <dbReference type="ARBA" id="ARBA00022989"/>
    </source>
</evidence>
<comment type="caution">
    <text evidence="9">The sequence shown here is derived from an EMBL/GenBank/DDBJ whole genome shotgun (WGS) entry which is preliminary data.</text>
</comment>
<evidence type="ECO:0000256" key="7">
    <source>
        <dbReference type="SAM" id="Phobius"/>
    </source>
</evidence>
<evidence type="ECO:0000256" key="1">
    <source>
        <dbReference type="ARBA" id="ARBA00004651"/>
    </source>
</evidence>
<dbReference type="GO" id="GO:0022857">
    <property type="term" value="F:transmembrane transporter activity"/>
    <property type="evidence" value="ECO:0007669"/>
    <property type="project" value="InterPro"/>
</dbReference>
<dbReference type="PANTHER" id="PTHR43045:SF1">
    <property type="entry name" value="SHIKIMATE TRANSPORTER"/>
    <property type="match status" value="1"/>
</dbReference>
<protein>
    <recommendedName>
        <fullName evidence="8">Major facilitator superfamily (MFS) profile domain-containing protein</fullName>
    </recommendedName>
</protein>
<feature type="transmembrane region" description="Helical" evidence="7">
    <location>
        <begin position="228"/>
        <end position="247"/>
    </location>
</feature>
<dbReference type="PANTHER" id="PTHR43045">
    <property type="entry name" value="SHIKIMATE TRANSPORTER"/>
    <property type="match status" value="1"/>
</dbReference>
<dbReference type="InterPro" id="IPR020846">
    <property type="entry name" value="MFS_dom"/>
</dbReference>
<evidence type="ECO:0000256" key="6">
    <source>
        <dbReference type="ARBA" id="ARBA00023136"/>
    </source>
</evidence>
<dbReference type="InterPro" id="IPR005828">
    <property type="entry name" value="MFS_sugar_transport-like"/>
</dbReference>
<feature type="transmembrane region" description="Helical" evidence="7">
    <location>
        <begin position="284"/>
        <end position="310"/>
    </location>
</feature>
<evidence type="ECO:0000313" key="10">
    <source>
        <dbReference type="Proteomes" id="UP000216311"/>
    </source>
</evidence>
<dbReference type="Pfam" id="PF00083">
    <property type="entry name" value="Sugar_tr"/>
    <property type="match status" value="1"/>
</dbReference>
<sequence>MARLQQTRDDHRTLQIVRLIDFLFSACYRGAWHEPRGLRLTTAQTVEPLTRKQRKMIAGGAIGTLMEYYDYYLYGLASAAVFPTVYFQSKSLAVAQLASFATFAVGFLLRPLGGIIWGIVGDRVGRKAVLMITVVGMGLATAGIGVIPPAASIGIAAPILLLICRMFQGFFVGGEMGGAATMVIEHSPPRRHGFYGAFLISGAGIANVGSAGLMAALGAGSTSWFMTWGWRIPFLLGLVLAVIAIILRRHLEESDDFKEVQQTQQRTGKKLNPLVEVFRHPKNAILGILIGLPQSIAGYVVLTYAISFLVSKGVPAQYGIIGTLLVGACQVFVAPTWGLISDKVGRRQVYIFGCIAFAALVYPTFLLYSTGNFWMVVLGMIIGFVIPGVAMQATLQTMLVEMFDPEARTTGVNLGYQLSNTVGGGLAPAICVALVSWAGGQFWPVVVYSAAICAIGAIATATATFSRDGQRLHALRGAESLGD</sequence>
<evidence type="ECO:0000256" key="2">
    <source>
        <dbReference type="ARBA" id="ARBA00022448"/>
    </source>
</evidence>
<evidence type="ECO:0000259" key="8">
    <source>
        <dbReference type="PROSITE" id="PS50850"/>
    </source>
</evidence>
<name>A0A255HBU3_9ACTN</name>
<feature type="transmembrane region" description="Helical" evidence="7">
    <location>
        <begin position="374"/>
        <end position="395"/>
    </location>
</feature>
<keyword evidence="5 7" id="KW-1133">Transmembrane helix</keyword>
<feature type="transmembrane region" description="Helical" evidence="7">
    <location>
        <begin position="128"/>
        <end position="147"/>
    </location>
</feature>
<keyword evidence="4 7" id="KW-0812">Transmembrane</keyword>
<feature type="transmembrane region" description="Helical" evidence="7">
    <location>
        <begin position="416"/>
        <end position="439"/>
    </location>
</feature>
<keyword evidence="6 7" id="KW-0472">Membrane</keyword>
<dbReference type="AlphaFoldDB" id="A0A255HBU3"/>
<feature type="transmembrane region" description="Helical" evidence="7">
    <location>
        <begin position="194"/>
        <end position="216"/>
    </location>
</feature>
<comment type="subcellular location">
    <subcellularLocation>
        <location evidence="1">Cell membrane</location>
        <topology evidence="1">Multi-pass membrane protein</topology>
    </subcellularLocation>
</comment>
<evidence type="ECO:0000313" key="9">
    <source>
        <dbReference type="EMBL" id="OYO25095.1"/>
    </source>
</evidence>
<accession>A0A255HBU3</accession>
<organism evidence="9 10">
    <name type="scientific">Enemella dayhoffiae</name>
    <dbReference type="NCBI Taxonomy" id="2016507"/>
    <lineage>
        <taxon>Bacteria</taxon>
        <taxon>Bacillati</taxon>
        <taxon>Actinomycetota</taxon>
        <taxon>Actinomycetes</taxon>
        <taxon>Propionibacteriales</taxon>
        <taxon>Propionibacteriaceae</taxon>
        <taxon>Enemella</taxon>
    </lineage>
</organism>
<dbReference type="PROSITE" id="PS50850">
    <property type="entry name" value="MFS"/>
    <property type="match status" value="1"/>
</dbReference>
<feature type="transmembrane region" description="Helical" evidence="7">
    <location>
        <begin position="100"/>
        <end position="121"/>
    </location>
</feature>